<dbReference type="STRING" id="745531.A0A0C3RSI2"/>
<dbReference type="Proteomes" id="UP000053257">
    <property type="component" value="Unassembled WGS sequence"/>
</dbReference>
<dbReference type="AlphaFoldDB" id="A0A0C3RSI2"/>
<evidence type="ECO:0000256" key="1">
    <source>
        <dbReference type="SAM" id="MobiDB-lite"/>
    </source>
</evidence>
<dbReference type="PANTHER" id="PTHR43397">
    <property type="entry name" value="ERGOTHIONEINE BIOSYNTHESIS PROTEIN 1"/>
    <property type="match status" value="1"/>
</dbReference>
<organism evidence="2 3">
    <name type="scientific">Phlebiopsis gigantea (strain 11061_1 CR5-6)</name>
    <name type="common">White-rot fungus</name>
    <name type="synonym">Peniophora gigantea</name>
    <dbReference type="NCBI Taxonomy" id="745531"/>
    <lineage>
        <taxon>Eukaryota</taxon>
        <taxon>Fungi</taxon>
        <taxon>Dikarya</taxon>
        <taxon>Basidiomycota</taxon>
        <taxon>Agaricomycotina</taxon>
        <taxon>Agaricomycetes</taxon>
        <taxon>Polyporales</taxon>
        <taxon>Phanerochaetaceae</taxon>
        <taxon>Phlebiopsis</taxon>
    </lineage>
</organism>
<gene>
    <name evidence="2" type="ORF">PHLGIDRAFT_37484</name>
</gene>
<evidence type="ECO:0000313" key="3">
    <source>
        <dbReference type="Proteomes" id="UP000053257"/>
    </source>
</evidence>
<dbReference type="EMBL" id="KN840621">
    <property type="protein sequence ID" value="KIP03341.1"/>
    <property type="molecule type" value="Genomic_DNA"/>
</dbReference>
<dbReference type="InterPro" id="IPR051128">
    <property type="entry name" value="EgtD_Methyltrsf_superfamily"/>
</dbReference>
<proteinExistence type="predicted"/>
<dbReference type="PANTHER" id="PTHR43397:SF1">
    <property type="entry name" value="ERGOTHIONEINE BIOSYNTHESIS PROTEIN 1"/>
    <property type="match status" value="1"/>
</dbReference>
<dbReference type="InterPro" id="IPR016187">
    <property type="entry name" value="CTDL_fold"/>
</dbReference>
<evidence type="ECO:0000313" key="2">
    <source>
        <dbReference type="EMBL" id="KIP03341.1"/>
    </source>
</evidence>
<dbReference type="OrthoDB" id="659at2759"/>
<dbReference type="HOGENOM" id="CLU_674572_0_0_1"/>
<accession>A0A0C3RSI2</accession>
<evidence type="ECO:0008006" key="4">
    <source>
        <dbReference type="Google" id="ProtNLM"/>
    </source>
</evidence>
<reference evidence="2 3" key="1">
    <citation type="journal article" date="2014" name="PLoS Genet.">
        <title>Analysis of the Phlebiopsis gigantea genome, transcriptome and secretome provides insight into its pioneer colonization strategies of wood.</title>
        <authorList>
            <person name="Hori C."/>
            <person name="Ishida T."/>
            <person name="Igarashi K."/>
            <person name="Samejima M."/>
            <person name="Suzuki H."/>
            <person name="Master E."/>
            <person name="Ferreira P."/>
            <person name="Ruiz-Duenas F.J."/>
            <person name="Held B."/>
            <person name="Canessa P."/>
            <person name="Larrondo L.F."/>
            <person name="Schmoll M."/>
            <person name="Druzhinina I.S."/>
            <person name="Kubicek C.P."/>
            <person name="Gaskell J.A."/>
            <person name="Kersten P."/>
            <person name="St John F."/>
            <person name="Glasner J."/>
            <person name="Sabat G."/>
            <person name="Splinter BonDurant S."/>
            <person name="Syed K."/>
            <person name="Yadav J."/>
            <person name="Mgbeahuruike A.C."/>
            <person name="Kovalchuk A."/>
            <person name="Asiegbu F.O."/>
            <person name="Lackner G."/>
            <person name="Hoffmeister D."/>
            <person name="Rencoret J."/>
            <person name="Gutierrez A."/>
            <person name="Sun H."/>
            <person name="Lindquist E."/>
            <person name="Barry K."/>
            <person name="Riley R."/>
            <person name="Grigoriev I.V."/>
            <person name="Henrissat B."/>
            <person name="Kues U."/>
            <person name="Berka R.M."/>
            <person name="Martinez A.T."/>
            <person name="Covert S.F."/>
            <person name="Blanchette R.A."/>
            <person name="Cullen D."/>
        </authorList>
    </citation>
    <scope>NUCLEOTIDE SEQUENCE [LARGE SCALE GENOMIC DNA]</scope>
    <source>
        <strain evidence="2 3">11061_1 CR5-6</strain>
    </source>
</reference>
<keyword evidence="3" id="KW-1185">Reference proteome</keyword>
<protein>
    <recommendedName>
        <fullName evidence="4">DinB-like domain-containing protein</fullName>
    </recommendedName>
</protein>
<sequence length="408" mass="45749">MSSPSLSDRSLPSSSRSPTPSTAPSTPTHAPPTHFIVTHSASAAFLHGLPAKKATTDYIFLFSGEGNVEELLNQASDVLEDKELVHAERWMSVKSRDNDGEIMYLCTKSDAANVSTSRGVALAELHVHTTQLSEAAALNLCTTSGLRSILTMQSNNLTLYILERPSFTFPLLSLTPSSPLNPVCNPYTTPSLAEFQLLWKAWDLVTLGMIPPSMLHQKPIDLRHKPLFYIGHLPTFNALLLTKLLRVPMVEPRSYATIFERGIDPHVDDPDHCHNHSVVPERDEDWPVLGEVLGFRDRVRRLVETTLGELARGERTLTRRMARTLMMLHEHEAWHIEWTSTLLDAHAGFDGTTIFPGYSSDFFDSKHQVVLGASYATIPRLAERRTVRNFYQHNYPYPWVGARVVYDA</sequence>
<dbReference type="SUPFAM" id="SSF56436">
    <property type="entry name" value="C-type lectin-like"/>
    <property type="match status" value="1"/>
</dbReference>
<name>A0A0C3RSI2_PHLG1</name>
<feature type="region of interest" description="Disordered" evidence="1">
    <location>
        <begin position="1"/>
        <end position="33"/>
    </location>
</feature>